<proteinExistence type="predicted"/>
<organism evidence="1 2">
    <name type="scientific">Paxillus rubicundulus Ve08.2h10</name>
    <dbReference type="NCBI Taxonomy" id="930991"/>
    <lineage>
        <taxon>Eukaryota</taxon>
        <taxon>Fungi</taxon>
        <taxon>Dikarya</taxon>
        <taxon>Basidiomycota</taxon>
        <taxon>Agaricomycotina</taxon>
        <taxon>Agaricomycetes</taxon>
        <taxon>Agaricomycetidae</taxon>
        <taxon>Boletales</taxon>
        <taxon>Paxilineae</taxon>
        <taxon>Paxillaceae</taxon>
        <taxon>Paxillus</taxon>
    </lineage>
</organism>
<dbReference type="AlphaFoldDB" id="A0A0D0DV44"/>
<name>A0A0D0DV44_9AGAM</name>
<dbReference type="OrthoDB" id="2423954at2759"/>
<dbReference type="HOGENOM" id="CLU_1489467_0_0_1"/>
<dbReference type="EMBL" id="KN825201">
    <property type="protein sequence ID" value="KIK93251.1"/>
    <property type="molecule type" value="Genomic_DNA"/>
</dbReference>
<dbReference type="Proteomes" id="UP000054538">
    <property type="component" value="Unassembled WGS sequence"/>
</dbReference>
<reference evidence="2" key="2">
    <citation type="submission" date="2015-01" db="EMBL/GenBank/DDBJ databases">
        <title>Evolutionary Origins and Diversification of the Mycorrhizal Mutualists.</title>
        <authorList>
            <consortium name="DOE Joint Genome Institute"/>
            <consortium name="Mycorrhizal Genomics Consortium"/>
            <person name="Kohler A."/>
            <person name="Kuo A."/>
            <person name="Nagy L.G."/>
            <person name="Floudas D."/>
            <person name="Copeland A."/>
            <person name="Barry K.W."/>
            <person name="Cichocki N."/>
            <person name="Veneault-Fourrey C."/>
            <person name="LaButti K."/>
            <person name="Lindquist E.A."/>
            <person name="Lipzen A."/>
            <person name="Lundell T."/>
            <person name="Morin E."/>
            <person name="Murat C."/>
            <person name="Riley R."/>
            <person name="Ohm R."/>
            <person name="Sun H."/>
            <person name="Tunlid A."/>
            <person name="Henrissat B."/>
            <person name="Grigoriev I.V."/>
            <person name="Hibbett D.S."/>
            <person name="Martin F."/>
        </authorList>
    </citation>
    <scope>NUCLEOTIDE SEQUENCE [LARGE SCALE GENOMIC DNA]</scope>
    <source>
        <strain evidence="2">Ve08.2h10</strain>
    </source>
</reference>
<evidence type="ECO:0000313" key="2">
    <source>
        <dbReference type="Proteomes" id="UP000054538"/>
    </source>
</evidence>
<accession>A0A0D0DV44</accession>
<protein>
    <submittedName>
        <fullName evidence="1">Uncharacterized protein</fullName>
    </submittedName>
</protein>
<keyword evidence="2" id="KW-1185">Reference proteome</keyword>
<dbReference type="InParanoid" id="A0A0D0DV44"/>
<reference evidence="1 2" key="1">
    <citation type="submission" date="2014-04" db="EMBL/GenBank/DDBJ databases">
        <authorList>
            <consortium name="DOE Joint Genome Institute"/>
            <person name="Kuo A."/>
            <person name="Kohler A."/>
            <person name="Jargeat P."/>
            <person name="Nagy L.G."/>
            <person name="Floudas D."/>
            <person name="Copeland A."/>
            <person name="Barry K.W."/>
            <person name="Cichocki N."/>
            <person name="Veneault-Fourrey C."/>
            <person name="LaButti K."/>
            <person name="Lindquist E.A."/>
            <person name="Lipzen A."/>
            <person name="Lundell T."/>
            <person name="Morin E."/>
            <person name="Murat C."/>
            <person name="Sun H."/>
            <person name="Tunlid A."/>
            <person name="Henrissat B."/>
            <person name="Grigoriev I.V."/>
            <person name="Hibbett D.S."/>
            <person name="Martin F."/>
            <person name="Nordberg H.P."/>
            <person name="Cantor M.N."/>
            <person name="Hua S.X."/>
        </authorList>
    </citation>
    <scope>NUCLEOTIDE SEQUENCE [LARGE SCALE GENOMIC DNA]</scope>
    <source>
        <strain evidence="1 2">Ve08.2h10</strain>
    </source>
</reference>
<evidence type="ECO:0000313" key="1">
    <source>
        <dbReference type="EMBL" id="KIK93251.1"/>
    </source>
</evidence>
<gene>
    <name evidence="1" type="ORF">PAXRUDRAFT_145498</name>
</gene>
<sequence length="181" mass="20576">MFHCYHITLSSQYCSISGSIGHLTSMAPPASLGPEVFWTLGDQADWEAVLARLTASTGLPLQWVENPKWKKICDCSLTKAKMIYLSTKNPSSEVLMNCFIPDVLDLLKASHANINLHLHLYTIHMHDTSKDPKMAEELLNQMLQAICSIKTEWVMTQITLRQKRYWQCSRALSIVLISHYP</sequence>